<evidence type="ECO:0000256" key="5">
    <source>
        <dbReference type="ARBA" id="ARBA00022679"/>
    </source>
</evidence>
<dbReference type="Pfam" id="PF22953">
    <property type="entry name" value="SpnB_Rossmann"/>
    <property type="match status" value="1"/>
</dbReference>
<dbReference type="InterPro" id="IPR036291">
    <property type="entry name" value="NAD(P)-bd_dom_sf"/>
</dbReference>
<organism evidence="13 14">
    <name type="scientific">Streptomyces melanosporofaciens</name>
    <dbReference type="NCBI Taxonomy" id="67327"/>
    <lineage>
        <taxon>Bacteria</taxon>
        <taxon>Bacillati</taxon>
        <taxon>Actinomycetota</taxon>
        <taxon>Actinomycetes</taxon>
        <taxon>Kitasatosporales</taxon>
        <taxon>Streptomycetaceae</taxon>
        <taxon>Streptomyces</taxon>
        <taxon>Streptomyces violaceusniger group</taxon>
    </lineage>
</organism>
<dbReference type="SMART" id="SM00823">
    <property type="entry name" value="PKS_PP"/>
    <property type="match status" value="1"/>
</dbReference>
<feature type="active site" description="Proton donor; for dehydratase activity" evidence="9">
    <location>
        <position position="1090"/>
    </location>
</feature>
<evidence type="ECO:0000256" key="7">
    <source>
        <dbReference type="ARBA" id="ARBA00023268"/>
    </source>
</evidence>
<dbReference type="SMART" id="SM00825">
    <property type="entry name" value="PKS_KS"/>
    <property type="match status" value="1"/>
</dbReference>
<feature type="active site" description="Proton acceptor; for dehydratase activity" evidence="9">
    <location>
        <position position="936"/>
    </location>
</feature>
<dbReference type="Gene3D" id="3.40.47.10">
    <property type="match status" value="1"/>
</dbReference>
<feature type="domain" description="Ketosynthase family 3 (KS3)" evidence="11">
    <location>
        <begin position="33"/>
        <end position="442"/>
    </location>
</feature>
<accession>A0A1H4YY40</accession>
<keyword evidence="5 13" id="KW-0808">Transferase</keyword>
<feature type="domain" description="PKS/mFAS DH" evidence="12">
    <location>
        <begin position="904"/>
        <end position="1166"/>
    </location>
</feature>
<feature type="domain" description="Carrier" evidence="10">
    <location>
        <begin position="1577"/>
        <end position="1652"/>
    </location>
</feature>
<dbReference type="InterPro" id="IPR014043">
    <property type="entry name" value="Acyl_transferase_dom"/>
</dbReference>
<dbReference type="Pfam" id="PF00109">
    <property type="entry name" value="ketoacyl-synt"/>
    <property type="match status" value="1"/>
</dbReference>
<dbReference type="InterPro" id="IPR049551">
    <property type="entry name" value="PKS_DH_C"/>
</dbReference>
<keyword evidence="8" id="KW-0012">Acyltransferase</keyword>
<dbReference type="Pfam" id="PF21089">
    <property type="entry name" value="PKS_DH_N"/>
    <property type="match status" value="1"/>
</dbReference>
<dbReference type="InterPro" id="IPR001227">
    <property type="entry name" value="Ac_transferase_dom_sf"/>
</dbReference>
<keyword evidence="14" id="KW-1185">Reference proteome</keyword>
<sequence length="1733" mass="180594">MADHDKLRDYLRLATSELHTLRTRVRELESAVPEPVAIVGMACRYPGGVRTPEDLWDLVADGVDATSDFPGDRGWRLAPGDSLTERGAFLDDAGDFDPAFFGVSPREARGMDPQQRLALEVAWESLENAGILPETLHGGSTGVFVGASYQGYDTLADDTSEVMIGNVSSVISGRIAYTLGLGGPALTIDTACSSSLVALHLACESLRRGECDLALAGGVAVQALPALFVEFSRQRGLAVDGRCKSFAEAADGTGFAEGAGLVVVQRLSDAVASGRRVLAVVRGSAVNQDGASNGLTAPSGPAQERVIRGALASGGLSVGDVDVVEGHGTGTVLGDPIEAGALVRTYGSRSGGGPLWLGSVKSNIGHTQAAAGVAGVIKMVMALRHGVLPRSLHVDAPSSKVEWGSVRVLTEARPWPGVDRPRRAAVSSFGVSGTNAHLVLEEAAEEPVREAPVDANVLPYPLSARNDAGVREQARRLRGHLERHSDIALADTAHSLATTRTAFAHRAVVLATRRPELAGLLDACAANEPHNEVVTGKVVSEGGPVFVFPGQGSQWVGMAVELLDSSPVFAAAMEECAGAFEGLVEWSLVEVLGDEVALGRVEVVQPVLFAVMVSLARLWRSFGVVPAAVVGHSQGEIAAACVAGVLSLEDAARVVCVRSRLIAEGLAGRGGMVSVPLPMAEVEELVAPFGEGLVVAAVNGPESVVVSGTSDAVAALVEREPRARRIAVDYASHSPMVQDLCEDVLKALAPIAPATGAVPVYSSVTGGPVDGSTMDAEYWFANLREPVDFAGAVSALLADGFRAFVELSPHPVLTTAVEQTATALDTEIAVVGTLRRRSGGQAQLLRALAQAHVCGVEVDWNPVFPTGVRQVELPTYPFANERFWLDGSSAGGDLSTVGLAAVDHGLLGAKADMAGSGEIVLSGALSLLTHPWLADHTVRGSVILPGSAFVELAVRAGDEVHRPVVEELTIHAPLVIPAGERVDVQVSVTTDGHVQVHSRTADPDWTYHASAFMTDRAQEAQVWGSWPPEPAETVDIEGFYETLAGNGLGYGPAFRGVRAMWRSADAFYAEVALPDEVPATAFVLHPALLDATLQVMAFGASESGRTSLPFAWSGVRVHASGARSLRVRVAASPSGDISLLATDPANAPVVTVDRLRSRPLRTDEPDPSLGGLLFRLDWTPVDSPSAEDPGPVVMYECEAMDAPVEVAGRALEAVQGWLLNEGRPDSRLVVVTRGAVSTGPDDALSALQQTPVWGLVRSAQTEHPGRLVVVDIDDESADALPAALATGEPQLALRRGAVLAPRLVPARSDGDIPRIPADSAVLVTGGTSGLGALVARHLAGEHGVRHLVLVSRSGPRADGVAELVAELGALGATADVVACDIADRDQVRALLDGIDAFPLAGVVHAAAVLDDGIVTSMTSERLHTVAAPKIDGALNLHRLTEGMDLALFVLFSSAAGTLGSPGQANYAAANTFLDALATQRRAAGLAGHSLAWGLWEQATTLTAPVKGTRPQGAIGALSTAEGLALFDRALAGTDPVTVPARRAPVAHGPVRPTAAVAVAEPDFVARMGALSPAERKRELLRLVREQAAAVLGFARRDEIDPQRPFLNAGFDSLTAVDLRNRLNTVTGLRLPPATTFDFPSPDALAGKMAEELGKTAGELASETGTEQALLAALDQLEAALAAPSTDTALRTVLADRLTRLQAHSAPARQPAAELRTASAGELLDFIHNELGMK</sequence>
<dbReference type="SMART" id="SM00827">
    <property type="entry name" value="PKS_AT"/>
    <property type="match status" value="1"/>
</dbReference>
<dbReference type="InterPro" id="IPR018201">
    <property type="entry name" value="Ketoacyl_synth_AS"/>
</dbReference>
<dbReference type="InterPro" id="IPR049552">
    <property type="entry name" value="PKS_DH_N"/>
</dbReference>
<feature type="region of interest" description="N-terminal hotdog fold" evidence="9">
    <location>
        <begin position="904"/>
        <end position="1020"/>
    </location>
</feature>
<evidence type="ECO:0000256" key="6">
    <source>
        <dbReference type="ARBA" id="ARBA00023194"/>
    </source>
</evidence>
<dbReference type="InterPro" id="IPR032821">
    <property type="entry name" value="PKS_assoc"/>
</dbReference>
<evidence type="ECO:0000259" key="11">
    <source>
        <dbReference type="PROSITE" id="PS52004"/>
    </source>
</evidence>
<feature type="region of interest" description="C-terminal hotdog fold" evidence="9">
    <location>
        <begin position="1031"/>
        <end position="1166"/>
    </location>
</feature>
<dbReference type="InterPro" id="IPR020806">
    <property type="entry name" value="PKS_PP-bd"/>
</dbReference>
<gene>
    <name evidence="13" type="ORF">SAMN04490356_7533</name>
</gene>
<dbReference type="SUPFAM" id="SSF52151">
    <property type="entry name" value="FabD/lysophospholipase-like"/>
    <property type="match status" value="1"/>
</dbReference>
<dbReference type="GO" id="GO:0033068">
    <property type="term" value="P:macrolide biosynthetic process"/>
    <property type="evidence" value="ECO:0007669"/>
    <property type="project" value="UniProtKB-ARBA"/>
</dbReference>
<dbReference type="FunFam" id="3.40.47.10:FF:000019">
    <property type="entry name" value="Polyketide synthase type I"/>
    <property type="match status" value="1"/>
</dbReference>
<keyword evidence="3" id="KW-0596">Phosphopantetheine</keyword>
<name>A0A1H4YY40_STRMJ</name>
<dbReference type="FunFam" id="3.40.366.10:FF:000002">
    <property type="entry name" value="Probable polyketide synthase 2"/>
    <property type="match status" value="1"/>
</dbReference>
<dbReference type="InterPro" id="IPR057326">
    <property type="entry name" value="KR_dom"/>
</dbReference>
<dbReference type="SMART" id="SM00822">
    <property type="entry name" value="PKS_KR"/>
    <property type="match status" value="1"/>
</dbReference>
<evidence type="ECO:0000256" key="9">
    <source>
        <dbReference type="PROSITE-ProRule" id="PRU01363"/>
    </source>
</evidence>
<dbReference type="PROSITE" id="PS00606">
    <property type="entry name" value="KS3_1"/>
    <property type="match status" value="1"/>
</dbReference>
<dbReference type="SUPFAM" id="SSF53901">
    <property type="entry name" value="Thiolase-like"/>
    <property type="match status" value="1"/>
</dbReference>
<dbReference type="Gene3D" id="3.10.129.110">
    <property type="entry name" value="Polyketide synthase dehydratase"/>
    <property type="match status" value="1"/>
</dbReference>
<proteinExistence type="predicted"/>
<dbReference type="CDD" id="cd08956">
    <property type="entry name" value="KR_3_FAS_SDR_x"/>
    <property type="match status" value="1"/>
</dbReference>
<dbReference type="Proteomes" id="UP000198609">
    <property type="component" value="Unassembled WGS sequence"/>
</dbReference>
<dbReference type="PROSITE" id="PS52004">
    <property type="entry name" value="KS3_2"/>
    <property type="match status" value="1"/>
</dbReference>
<dbReference type="InterPro" id="IPR049900">
    <property type="entry name" value="PKS_mFAS_DH"/>
</dbReference>
<dbReference type="InterPro" id="IPR014031">
    <property type="entry name" value="Ketoacyl_synth_C"/>
</dbReference>
<dbReference type="Pfam" id="PF08990">
    <property type="entry name" value="Docking"/>
    <property type="match status" value="1"/>
</dbReference>
<dbReference type="SUPFAM" id="SSF55048">
    <property type="entry name" value="Probable ACP-binding domain of malonyl-CoA ACP transacylase"/>
    <property type="match status" value="1"/>
</dbReference>
<dbReference type="FunFam" id="1.10.1200.10:FF:000007">
    <property type="entry name" value="Probable polyketide synthase pks17"/>
    <property type="match status" value="1"/>
</dbReference>
<keyword evidence="6" id="KW-0045">Antibiotic biosynthesis</keyword>
<dbReference type="Gene3D" id="1.10.1200.10">
    <property type="entry name" value="ACP-like"/>
    <property type="match status" value="1"/>
</dbReference>
<evidence type="ECO:0000259" key="12">
    <source>
        <dbReference type="PROSITE" id="PS52019"/>
    </source>
</evidence>
<keyword evidence="4" id="KW-0597">Phosphoprotein</keyword>
<dbReference type="GO" id="GO:0031177">
    <property type="term" value="F:phosphopantetheine binding"/>
    <property type="evidence" value="ECO:0007669"/>
    <property type="project" value="InterPro"/>
</dbReference>
<dbReference type="Pfam" id="PF02801">
    <property type="entry name" value="Ketoacyl-synt_C"/>
    <property type="match status" value="1"/>
</dbReference>
<dbReference type="InterPro" id="IPR055123">
    <property type="entry name" value="SpnB-like_Rossmann"/>
</dbReference>
<dbReference type="Pfam" id="PF00698">
    <property type="entry name" value="Acyl_transf_1"/>
    <property type="match status" value="1"/>
</dbReference>
<dbReference type="PANTHER" id="PTHR43775:SF51">
    <property type="entry name" value="INACTIVE PHENOLPHTHIOCEROL SYNTHESIS POLYKETIDE SYNTHASE TYPE I PKS1-RELATED"/>
    <property type="match status" value="1"/>
</dbReference>
<dbReference type="Gene3D" id="3.30.70.3290">
    <property type="match status" value="1"/>
</dbReference>
<dbReference type="PANTHER" id="PTHR43775">
    <property type="entry name" value="FATTY ACID SYNTHASE"/>
    <property type="match status" value="1"/>
</dbReference>
<dbReference type="EMBL" id="FNST01000002">
    <property type="protein sequence ID" value="SED22979.1"/>
    <property type="molecule type" value="Genomic_DNA"/>
</dbReference>
<dbReference type="Pfam" id="PF00550">
    <property type="entry name" value="PP-binding"/>
    <property type="match status" value="1"/>
</dbReference>
<dbReference type="InterPro" id="IPR014030">
    <property type="entry name" value="Ketoacyl_synth_N"/>
</dbReference>
<dbReference type="InterPro" id="IPR020841">
    <property type="entry name" value="PKS_Beta-ketoAc_synthase_dom"/>
</dbReference>
<dbReference type="Pfam" id="PF14765">
    <property type="entry name" value="PS-DH"/>
    <property type="match status" value="1"/>
</dbReference>
<evidence type="ECO:0000313" key="14">
    <source>
        <dbReference type="Proteomes" id="UP000198609"/>
    </source>
</evidence>
<dbReference type="InterPro" id="IPR016036">
    <property type="entry name" value="Malonyl_transacylase_ACP-bd"/>
</dbReference>
<evidence type="ECO:0000256" key="3">
    <source>
        <dbReference type="ARBA" id="ARBA00022450"/>
    </source>
</evidence>
<dbReference type="InterPro" id="IPR036736">
    <property type="entry name" value="ACP-like_sf"/>
</dbReference>
<dbReference type="Pfam" id="PF08659">
    <property type="entry name" value="KR"/>
    <property type="match status" value="1"/>
</dbReference>
<comment type="cofactor">
    <cofactor evidence="1">
        <name>pantetheine 4'-phosphate</name>
        <dbReference type="ChEBI" id="CHEBI:47942"/>
    </cofactor>
</comment>
<evidence type="ECO:0000256" key="1">
    <source>
        <dbReference type="ARBA" id="ARBA00001957"/>
    </source>
</evidence>
<dbReference type="Gene3D" id="3.40.50.720">
    <property type="entry name" value="NAD(P)-binding Rossmann-like Domain"/>
    <property type="match status" value="1"/>
</dbReference>
<dbReference type="Gene3D" id="3.40.366.10">
    <property type="entry name" value="Malonyl-Coenzyme A Acyl Carrier Protein, domain 2"/>
    <property type="match status" value="1"/>
</dbReference>
<dbReference type="Pfam" id="PF16197">
    <property type="entry name" value="KAsynt_C_assoc"/>
    <property type="match status" value="1"/>
</dbReference>
<dbReference type="GO" id="GO:0004312">
    <property type="term" value="F:fatty acid synthase activity"/>
    <property type="evidence" value="ECO:0007669"/>
    <property type="project" value="TreeGrafter"/>
</dbReference>
<dbReference type="InterPro" id="IPR042104">
    <property type="entry name" value="PKS_dehydratase_sf"/>
</dbReference>
<keyword evidence="7" id="KW-0511">Multifunctional enzyme</keyword>
<protein>
    <submittedName>
        <fullName evidence="13">Acyl transferase domain-containing protein</fullName>
    </submittedName>
</protein>
<dbReference type="CDD" id="cd00833">
    <property type="entry name" value="PKS"/>
    <property type="match status" value="1"/>
</dbReference>
<dbReference type="GO" id="GO:0004315">
    <property type="term" value="F:3-oxoacyl-[acyl-carrier-protein] synthase activity"/>
    <property type="evidence" value="ECO:0007669"/>
    <property type="project" value="InterPro"/>
</dbReference>
<evidence type="ECO:0000256" key="2">
    <source>
        <dbReference type="ARBA" id="ARBA00004792"/>
    </source>
</evidence>
<dbReference type="SUPFAM" id="SSF47336">
    <property type="entry name" value="ACP-like"/>
    <property type="match status" value="1"/>
</dbReference>
<dbReference type="InterPro" id="IPR009081">
    <property type="entry name" value="PP-bd_ACP"/>
</dbReference>
<dbReference type="InterPro" id="IPR020807">
    <property type="entry name" value="PKS_DH"/>
</dbReference>
<dbReference type="PROSITE" id="PS50075">
    <property type="entry name" value="CARRIER"/>
    <property type="match status" value="1"/>
</dbReference>
<comment type="pathway">
    <text evidence="2">Antibiotic biosynthesis.</text>
</comment>
<evidence type="ECO:0000256" key="8">
    <source>
        <dbReference type="ARBA" id="ARBA00023315"/>
    </source>
</evidence>
<evidence type="ECO:0000256" key="4">
    <source>
        <dbReference type="ARBA" id="ARBA00022553"/>
    </source>
</evidence>
<dbReference type="SUPFAM" id="SSF51735">
    <property type="entry name" value="NAD(P)-binding Rossmann-fold domains"/>
    <property type="match status" value="2"/>
</dbReference>
<dbReference type="InterPro" id="IPR016035">
    <property type="entry name" value="Acyl_Trfase/lysoPLipase"/>
</dbReference>
<dbReference type="InterPro" id="IPR016039">
    <property type="entry name" value="Thiolase-like"/>
</dbReference>
<dbReference type="PROSITE" id="PS52019">
    <property type="entry name" value="PKS_MFAS_DH"/>
    <property type="match status" value="1"/>
</dbReference>
<reference evidence="14" key="1">
    <citation type="submission" date="2016-10" db="EMBL/GenBank/DDBJ databases">
        <authorList>
            <person name="Varghese N."/>
            <person name="Submissions S."/>
        </authorList>
    </citation>
    <scope>NUCLEOTIDE SEQUENCE [LARGE SCALE GENOMIC DNA]</scope>
    <source>
        <strain evidence="14">DSM 40318</strain>
    </source>
</reference>
<dbReference type="SMART" id="SM00826">
    <property type="entry name" value="PKS_DH"/>
    <property type="match status" value="1"/>
</dbReference>
<dbReference type="GO" id="GO:0006633">
    <property type="term" value="P:fatty acid biosynthetic process"/>
    <property type="evidence" value="ECO:0007669"/>
    <property type="project" value="InterPro"/>
</dbReference>
<dbReference type="InterPro" id="IPR015083">
    <property type="entry name" value="NorB/c/GfsB-D-like_docking"/>
</dbReference>
<evidence type="ECO:0000313" key="13">
    <source>
        <dbReference type="EMBL" id="SED22979.1"/>
    </source>
</evidence>
<evidence type="ECO:0000259" key="10">
    <source>
        <dbReference type="PROSITE" id="PS50075"/>
    </source>
</evidence>
<dbReference type="InterPro" id="IPR013968">
    <property type="entry name" value="PKS_KR"/>
</dbReference>
<dbReference type="InterPro" id="IPR050091">
    <property type="entry name" value="PKS_NRPS_Biosynth_Enz"/>
</dbReference>